<protein>
    <recommendedName>
        <fullName evidence="6">U6 snRNA phosphodiesterase</fullName>
        <ecNumber evidence="6">3.1.4.-</ecNumber>
    </recommendedName>
</protein>
<evidence type="ECO:0000256" key="4">
    <source>
        <dbReference type="ARBA" id="ARBA00023242"/>
    </source>
</evidence>
<dbReference type="Pfam" id="PF09749">
    <property type="entry name" value="HVSL"/>
    <property type="match status" value="1"/>
</dbReference>
<gene>
    <name evidence="7" type="ORF">CLUMA_CG000545</name>
</gene>
<keyword evidence="8" id="KW-1185">Reference proteome</keyword>
<dbReference type="GO" id="GO:0005634">
    <property type="term" value="C:nucleus"/>
    <property type="evidence" value="ECO:0007669"/>
    <property type="project" value="UniProtKB-SubCell"/>
</dbReference>
<dbReference type="Proteomes" id="UP000183832">
    <property type="component" value="Unassembled WGS sequence"/>
</dbReference>
<keyword evidence="2 6" id="KW-0378">Hydrolase</keyword>
<evidence type="ECO:0000256" key="1">
    <source>
        <dbReference type="ARBA" id="ARBA00022722"/>
    </source>
</evidence>
<comment type="catalytic activity">
    <reaction evidence="5">
        <text>a 3'-end uridylyl-uridine-RNA = a 3'-end 2',3'-cyclophospho-uridine-RNA + uridine</text>
        <dbReference type="Rhea" id="RHEA:46052"/>
        <dbReference type="Rhea" id="RHEA-COMP:17384"/>
        <dbReference type="Rhea" id="RHEA-COMP:17385"/>
        <dbReference type="ChEBI" id="CHEBI:16704"/>
        <dbReference type="ChEBI" id="CHEBI:85643"/>
        <dbReference type="ChEBI" id="CHEBI:85644"/>
    </reaction>
    <physiologicalReaction direction="left-to-right" evidence="5">
        <dbReference type="Rhea" id="RHEA:46053"/>
    </physiologicalReaction>
</comment>
<evidence type="ECO:0000256" key="5">
    <source>
        <dbReference type="ARBA" id="ARBA00029300"/>
    </source>
</evidence>
<evidence type="ECO:0000313" key="8">
    <source>
        <dbReference type="Proteomes" id="UP000183832"/>
    </source>
</evidence>
<evidence type="ECO:0000256" key="6">
    <source>
        <dbReference type="HAMAP-Rule" id="MF_03040"/>
    </source>
</evidence>
<reference evidence="7 8" key="1">
    <citation type="submission" date="2015-04" db="EMBL/GenBank/DDBJ databases">
        <authorList>
            <person name="Syromyatnikov M.Y."/>
            <person name="Popov V.N."/>
        </authorList>
    </citation>
    <scope>NUCLEOTIDE SEQUENCE [LARGE SCALE GENOMIC DNA]</scope>
</reference>
<dbReference type="PANTHER" id="PTHR13522">
    <property type="entry name" value="U6 SNRNA PHOSPHODIESTERASE 1"/>
    <property type="match status" value="1"/>
</dbReference>
<evidence type="ECO:0000313" key="7">
    <source>
        <dbReference type="EMBL" id="CRK86712.1"/>
    </source>
</evidence>
<proteinExistence type="inferred from homology"/>
<comment type="similarity">
    <text evidence="6">Belongs to the 2H phosphoesterase superfamily. USB1 family.</text>
</comment>
<dbReference type="OrthoDB" id="49151at2759"/>
<dbReference type="AlphaFoldDB" id="A0A1J1HFE4"/>
<dbReference type="EMBL" id="CVRI01000002">
    <property type="protein sequence ID" value="CRK86712.1"/>
    <property type="molecule type" value="Genomic_DNA"/>
</dbReference>
<comment type="function">
    <text evidence="6">Phosphodiesterase responsible for the U6 snRNA 3' end processing. Acts as an exoribonuclease (RNase) responsible for trimming the poly(U) tract of the last nucleotides in the pre-U6 snRNA molecule, leading to the formation of mature U6 snRNA.</text>
</comment>
<dbReference type="Gene3D" id="3.90.1140.10">
    <property type="entry name" value="Cyclic phosphodiesterase"/>
    <property type="match status" value="1"/>
</dbReference>
<evidence type="ECO:0000256" key="2">
    <source>
        <dbReference type="ARBA" id="ARBA00022801"/>
    </source>
</evidence>
<feature type="active site" description="Proton donor/acceptor" evidence="6">
    <location>
        <position position="99"/>
    </location>
</feature>
<dbReference type="InterPro" id="IPR027521">
    <property type="entry name" value="Usb1"/>
</dbReference>
<comment type="subcellular location">
    <subcellularLocation>
        <location evidence="6">Nucleus</location>
    </subcellularLocation>
</comment>
<dbReference type="PANTHER" id="PTHR13522:SF3">
    <property type="entry name" value="U6 SNRNA PHOSPHODIESTERASE 1"/>
    <property type="match status" value="1"/>
</dbReference>
<keyword evidence="1 6" id="KW-0540">Nuclease</keyword>
<dbReference type="GO" id="GO:0016829">
    <property type="term" value="F:lyase activity"/>
    <property type="evidence" value="ECO:0007669"/>
    <property type="project" value="UniProtKB-KW"/>
</dbReference>
<sequence>MKNLVDYSSSESDECEKEVKLKDSEKCKRKLPMLLSVSDKKIKNECREDHQMRIRSIPHVEGNWATHVYVDCPLNEIFLSFLKEHEESSQDIHSIESTHVSLSRTFILRYHWIDNFFISLREKLKQSCNPCTIEFSSQIVYYSNEDKTRWFACILVNESFTPSLKALVSAVDSCLNEFNLPVYYENPSFHISVFWKLTEFSDEEKAAISQKIKNFMEQEHEIFILHIEKISCKSGNKLIKVSL</sequence>
<dbReference type="STRING" id="568069.A0A1J1HFE4"/>
<evidence type="ECO:0000256" key="3">
    <source>
        <dbReference type="ARBA" id="ARBA00023239"/>
    </source>
</evidence>
<dbReference type="GO" id="GO:0034477">
    <property type="term" value="P:U6 snRNA 3'-end processing"/>
    <property type="evidence" value="ECO:0007669"/>
    <property type="project" value="UniProtKB-UniRule"/>
</dbReference>
<keyword evidence="4 6" id="KW-0539">Nucleus</keyword>
<dbReference type="GO" id="GO:1990838">
    <property type="term" value="F:poly(U)-specific exoribonuclease activity, producing 3' uridine cyclic phosphate ends"/>
    <property type="evidence" value="ECO:0007669"/>
    <property type="project" value="UniProtKB-UniRule"/>
</dbReference>
<keyword evidence="3" id="KW-0456">Lyase</keyword>
<accession>A0A1J1HFE4</accession>
<dbReference type="HAMAP" id="MF_03040">
    <property type="entry name" value="USB1"/>
    <property type="match status" value="1"/>
</dbReference>
<organism evidence="7 8">
    <name type="scientific">Clunio marinus</name>
    <dbReference type="NCBI Taxonomy" id="568069"/>
    <lineage>
        <taxon>Eukaryota</taxon>
        <taxon>Metazoa</taxon>
        <taxon>Ecdysozoa</taxon>
        <taxon>Arthropoda</taxon>
        <taxon>Hexapoda</taxon>
        <taxon>Insecta</taxon>
        <taxon>Pterygota</taxon>
        <taxon>Neoptera</taxon>
        <taxon>Endopterygota</taxon>
        <taxon>Diptera</taxon>
        <taxon>Nematocera</taxon>
        <taxon>Chironomoidea</taxon>
        <taxon>Chironomidae</taxon>
        <taxon>Clunio</taxon>
    </lineage>
</organism>
<feature type="active site" description="Proton donor/acceptor" evidence="6">
    <location>
        <position position="190"/>
    </location>
</feature>
<dbReference type="EC" id="3.1.4.-" evidence="6"/>
<name>A0A1J1HFE4_9DIPT</name>